<dbReference type="GO" id="GO:0000786">
    <property type="term" value="C:nucleosome"/>
    <property type="evidence" value="ECO:0007669"/>
    <property type="project" value="InterPro"/>
</dbReference>
<dbReference type="AlphaFoldDB" id="A0A9J6C0H6"/>
<reference evidence="4" key="1">
    <citation type="submission" date="2021-03" db="EMBL/GenBank/DDBJ databases">
        <title>Chromosome level genome of the anhydrobiotic midge Polypedilum vanderplanki.</title>
        <authorList>
            <person name="Yoshida Y."/>
            <person name="Kikawada T."/>
            <person name="Gusev O."/>
        </authorList>
    </citation>
    <scope>NUCLEOTIDE SEQUENCE</scope>
    <source>
        <strain evidence="4">NIAS01</strain>
        <tissue evidence="4">Whole body or cell culture</tissue>
    </source>
</reference>
<dbReference type="GO" id="GO:0030527">
    <property type="term" value="F:structural constituent of chromatin"/>
    <property type="evidence" value="ECO:0007669"/>
    <property type="project" value="InterPro"/>
</dbReference>
<comment type="caution">
    <text evidence="4">The sequence shown here is derived from an EMBL/GenBank/DDBJ whole genome shotgun (WGS) entry which is preliminary data.</text>
</comment>
<evidence type="ECO:0000313" key="5">
    <source>
        <dbReference type="Proteomes" id="UP001107558"/>
    </source>
</evidence>
<dbReference type="InterPro" id="IPR000558">
    <property type="entry name" value="Histone_H2B"/>
</dbReference>
<dbReference type="GO" id="GO:0005634">
    <property type="term" value="C:nucleus"/>
    <property type="evidence" value="ECO:0007669"/>
    <property type="project" value="UniProtKB-ARBA"/>
</dbReference>
<keyword evidence="5" id="KW-1185">Reference proteome</keyword>
<dbReference type="SMART" id="SM00427">
    <property type="entry name" value="H2B"/>
    <property type="match status" value="1"/>
</dbReference>
<dbReference type="Gene3D" id="1.10.20.10">
    <property type="entry name" value="Histone, subunit A"/>
    <property type="match status" value="1"/>
</dbReference>
<evidence type="ECO:0000256" key="1">
    <source>
        <dbReference type="ARBA" id="ARBA00006846"/>
    </source>
</evidence>
<dbReference type="EMBL" id="JADBJN010000002">
    <property type="protein sequence ID" value="KAG5675315.1"/>
    <property type="molecule type" value="Genomic_DNA"/>
</dbReference>
<sequence length="142" mass="15565">MAKSKKAAKISKMAAKAKRVIEKTLVGSTEAGKVASGEKKARKKSKKESFSTYIFKVLRQVHPDAGISSKAMITMNSFVFDIFERIVSECTKLVKYSNSKTLTSRDVQSAVRFLLPGELAKHAVSEGTKAVTKYTTSIAKKD</sequence>
<feature type="domain" description="Core Histone H2A/H2B/H3" evidence="3">
    <location>
        <begin position="37"/>
        <end position="112"/>
    </location>
</feature>
<evidence type="ECO:0000313" key="4">
    <source>
        <dbReference type="EMBL" id="KAG5675315.1"/>
    </source>
</evidence>
<evidence type="ECO:0000259" key="3">
    <source>
        <dbReference type="Pfam" id="PF00125"/>
    </source>
</evidence>
<dbReference type="CDD" id="cd22910">
    <property type="entry name" value="HFD_H2B"/>
    <property type="match status" value="1"/>
</dbReference>
<dbReference type="OrthoDB" id="7758076at2759"/>
<comment type="similarity">
    <text evidence="1">Belongs to the histone H2B family.</text>
</comment>
<dbReference type="InterPro" id="IPR007125">
    <property type="entry name" value="H2A/H2B/H3"/>
</dbReference>
<gene>
    <name evidence="4" type="ORF">PVAND_005226</name>
</gene>
<dbReference type="GO" id="GO:0046982">
    <property type="term" value="F:protein heterodimerization activity"/>
    <property type="evidence" value="ECO:0007669"/>
    <property type="project" value="InterPro"/>
</dbReference>
<organism evidence="4 5">
    <name type="scientific">Polypedilum vanderplanki</name>
    <name type="common">Sleeping chironomid midge</name>
    <dbReference type="NCBI Taxonomy" id="319348"/>
    <lineage>
        <taxon>Eukaryota</taxon>
        <taxon>Metazoa</taxon>
        <taxon>Ecdysozoa</taxon>
        <taxon>Arthropoda</taxon>
        <taxon>Hexapoda</taxon>
        <taxon>Insecta</taxon>
        <taxon>Pterygota</taxon>
        <taxon>Neoptera</taxon>
        <taxon>Endopterygota</taxon>
        <taxon>Diptera</taxon>
        <taxon>Nematocera</taxon>
        <taxon>Chironomoidea</taxon>
        <taxon>Chironomidae</taxon>
        <taxon>Chironominae</taxon>
        <taxon>Polypedilum</taxon>
        <taxon>Polypedilum</taxon>
    </lineage>
</organism>
<dbReference type="GO" id="GO:0003677">
    <property type="term" value="F:DNA binding"/>
    <property type="evidence" value="ECO:0007669"/>
    <property type="project" value="InterPro"/>
</dbReference>
<dbReference type="FunFam" id="1.10.20.10:FF:000043">
    <property type="entry name" value="Histone H2B"/>
    <property type="match status" value="1"/>
</dbReference>
<evidence type="ECO:0000256" key="2">
    <source>
        <dbReference type="SAM" id="MobiDB-lite"/>
    </source>
</evidence>
<feature type="region of interest" description="Disordered" evidence="2">
    <location>
        <begin position="29"/>
        <end position="48"/>
    </location>
</feature>
<dbReference type="PRINTS" id="PR00621">
    <property type="entry name" value="HISTONEH2B"/>
</dbReference>
<protein>
    <recommendedName>
        <fullName evidence="3">Core Histone H2A/H2B/H3 domain-containing protein</fullName>
    </recommendedName>
</protein>
<dbReference type="InterPro" id="IPR009072">
    <property type="entry name" value="Histone-fold"/>
</dbReference>
<dbReference type="PANTHER" id="PTHR23428">
    <property type="entry name" value="HISTONE H2B"/>
    <property type="match status" value="1"/>
</dbReference>
<name>A0A9J6C0H6_POLVA</name>
<dbReference type="Pfam" id="PF00125">
    <property type="entry name" value="Histone"/>
    <property type="match status" value="1"/>
</dbReference>
<proteinExistence type="inferred from homology"/>
<accession>A0A9J6C0H6</accession>
<dbReference type="SUPFAM" id="SSF47113">
    <property type="entry name" value="Histone-fold"/>
    <property type="match status" value="1"/>
</dbReference>
<dbReference type="Proteomes" id="UP001107558">
    <property type="component" value="Chromosome 2"/>
</dbReference>